<name>A0AAJ2JGK7_STEMA</name>
<evidence type="ECO:0000313" key="2">
    <source>
        <dbReference type="Proteomes" id="UP001251948"/>
    </source>
</evidence>
<proteinExistence type="predicted"/>
<evidence type="ECO:0000313" key="1">
    <source>
        <dbReference type="EMBL" id="MDT3469389.1"/>
    </source>
</evidence>
<reference evidence="1" key="1">
    <citation type="submission" date="2023-07" db="EMBL/GenBank/DDBJ databases">
        <title>Comparative genomics of clinical Stenotrophomonas maltophilia isolates reveals regions of diversity which correlate with colonization and persistence in vivo.</title>
        <authorList>
            <person name="Mcdaniel M.S."/>
            <person name="Swords W.E."/>
            <person name="Sumpter N.A."/>
            <person name="Lindgren N.R."/>
            <person name="Billiot C.E."/>
        </authorList>
    </citation>
    <scope>NUCLEOTIDE SEQUENCE</scope>
    <source>
        <strain evidence="1">Ism4</strain>
    </source>
</reference>
<gene>
    <name evidence="1" type="ORF">ROV92_15490</name>
</gene>
<sequence length="83" mass="8840">MSHTGLFQITNLTYKAGEHGTLARALQIVATCTACGATSVWGEDEMEHVAGGTVLACRNCGVRQAISNARLSSSPSDIRHPRR</sequence>
<comment type="caution">
    <text evidence="1">The sequence shown here is derived from an EMBL/GenBank/DDBJ whole genome shotgun (WGS) entry which is preliminary data.</text>
</comment>
<dbReference type="AlphaFoldDB" id="A0AAJ2JGK7"/>
<dbReference type="Proteomes" id="UP001251948">
    <property type="component" value="Unassembled WGS sequence"/>
</dbReference>
<organism evidence="1 2">
    <name type="scientific">Stenotrophomonas maltophilia</name>
    <name type="common">Pseudomonas maltophilia</name>
    <name type="synonym">Xanthomonas maltophilia</name>
    <dbReference type="NCBI Taxonomy" id="40324"/>
    <lineage>
        <taxon>Bacteria</taxon>
        <taxon>Pseudomonadati</taxon>
        <taxon>Pseudomonadota</taxon>
        <taxon>Gammaproteobacteria</taxon>
        <taxon>Lysobacterales</taxon>
        <taxon>Lysobacteraceae</taxon>
        <taxon>Stenotrophomonas</taxon>
        <taxon>Stenotrophomonas maltophilia group</taxon>
    </lineage>
</organism>
<dbReference type="RefSeq" id="WP_006472189.1">
    <property type="nucleotide sequence ID" value="NZ_CP011010.1"/>
</dbReference>
<dbReference type="EMBL" id="JAVSKO010000006">
    <property type="protein sequence ID" value="MDT3469389.1"/>
    <property type="molecule type" value="Genomic_DNA"/>
</dbReference>
<accession>A0AAJ2JGK7</accession>
<protein>
    <submittedName>
        <fullName evidence="1">Uncharacterized protein</fullName>
    </submittedName>
</protein>